<evidence type="ECO:0000256" key="4">
    <source>
        <dbReference type="ARBA" id="ARBA00022989"/>
    </source>
</evidence>
<evidence type="ECO:0000256" key="3">
    <source>
        <dbReference type="ARBA" id="ARBA00022692"/>
    </source>
</evidence>
<keyword evidence="4 6" id="KW-1133">Transmembrane helix</keyword>
<keyword evidence="5 6" id="KW-0472">Membrane</keyword>
<feature type="transmembrane region" description="Helical" evidence="6">
    <location>
        <begin position="83"/>
        <end position="104"/>
    </location>
</feature>
<evidence type="ECO:0000256" key="5">
    <source>
        <dbReference type="ARBA" id="ARBA00023136"/>
    </source>
</evidence>
<protein>
    <submittedName>
        <fullName evidence="7">Cytosine permease</fullName>
    </submittedName>
</protein>
<evidence type="ECO:0000256" key="6">
    <source>
        <dbReference type="SAM" id="Phobius"/>
    </source>
</evidence>
<dbReference type="PANTHER" id="PTHR30569:SF0">
    <property type="entry name" value="CYTOSINE PERMEASE"/>
    <property type="match status" value="1"/>
</dbReference>
<dbReference type="RefSeq" id="WP_225940004.1">
    <property type="nucleotide sequence ID" value="NZ_JADBEE010000002.1"/>
</dbReference>
<dbReference type="Pfam" id="PF02133">
    <property type="entry name" value="Transp_cyt_pur"/>
    <property type="match status" value="1"/>
</dbReference>
<feature type="transmembrane region" description="Helical" evidence="6">
    <location>
        <begin position="167"/>
        <end position="193"/>
    </location>
</feature>
<gene>
    <name evidence="7" type="ORF">H4W26_002259</name>
</gene>
<comment type="caution">
    <text evidence="7">The sequence shown here is derived from an EMBL/GenBank/DDBJ whole genome shotgun (WGS) entry which is preliminary data.</text>
</comment>
<reference evidence="7 8" key="1">
    <citation type="submission" date="2020-10" db="EMBL/GenBank/DDBJ databases">
        <title>Sequencing the genomes of 1000 actinobacteria strains.</title>
        <authorList>
            <person name="Klenk H.-P."/>
        </authorList>
    </citation>
    <scope>NUCLEOTIDE SEQUENCE [LARGE SCALE GENOMIC DNA]</scope>
    <source>
        <strain evidence="7 8">DSM 15474</strain>
    </source>
</reference>
<feature type="transmembrane region" description="Helical" evidence="6">
    <location>
        <begin position="116"/>
        <end position="135"/>
    </location>
</feature>
<dbReference type="InterPro" id="IPR030191">
    <property type="entry name" value="CodB"/>
</dbReference>
<feature type="transmembrane region" description="Helical" evidence="6">
    <location>
        <begin position="243"/>
        <end position="265"/>
    </location>
</feature>
<dbReference type="Gene3D" id="1.10.4160.10">
    <property type="entry name" value="Hydantoin permease"/>
    <property type="match status" value="1"/>
</dbReference>
<sequence>MAARIGAPSLIILIAGFFFFTPTMITAAEVAVAFDFSTFIGLAAVAAGILSVYIALMAVVSARSGLTTVMVARAVFGRVGGKWASVLLGGTQIGWYGVTVATLAGLTGRALGWETTWPIMVVGGILMAVTAYVGVRGIEAISWISVPLMAILCGWVLVLALQETDGWTGLIGLAGAGGMSAGAAVTVMVSTFISGGTQIGNWTRFARSGRTALYSTLICVIIVQFAMLFFGGVGAAAFGEGDFSELLVTLGLVGPGLLLLIANLWTTNDNTAYAYGVAGSELFNTPDKRPFVVIGTLIGIGLAVFGIDGLIIPYLSMLGVLIPPLGGAILGTFFLSWRGRNLVTPGAEPLLRAPALLAYLTGVAAAALGTAYDIGSPAVQGILVAAVVAAIAVRPDRAH</sequence>
<comment type="similarity">
    <text evidence="2">Belongs to the purine-cytosine permease (2.A.39) family.</text>
</comment>
<evidence type="ECO:0000313" key="8">
    <source>
        <dbReference type="Proteomes" id="UP000636579"/>
    </source>
</evidence>
<dbReference type="EMBL" id="JADBEE010000002">
    <property type="protein sequence ID" value="MBE1515467.1"/>
    <property type="molecule type" value="Genomic_DNA"/>
</dbReference>
<feature type="transmembrane region" description="Helical" evidence="6">
    <location>
        <begin position="213"/>
        <end position="237"/>
    </location>
</feature>
<comment type="subcellular location">
    <subcellularLocation>
        <location evidence="1">Membrane</location>
        <topology evidence="1">Multi-pass membrane protein</topology>
    </subcellularLocation>
</comment>
<feature type="transmembrane region" description="Helical" evidence="6">
    <location>
        <begin position="349"/>
        <end position="368"/>
    </location>
</feature>
<evidence type="ECO:0000313" key="7">
    <source>
        <dbReference type="EMBL" id="MBE1515467.1"/>
    </source>
</evidence>
<dbReference type="Proteomes" id="UP000636579">
    <property type="component" value="Unassembled WGS sequence"/>
</dbReference>
<feature type="transmembrane region" description="Helical" evidence="6">
    <location>
        <begin position="291"/>
        <end position="312"/>
    </location>
</feature>
<feature type="transmembrane region" description="Helical" evidence="6">
    <location>
        <begin position="142"/>
        <end position="161"/>
    </location>
</feature>
<proteinExistence type="inferred from homology"/>
<feature type="transmembrane region" description="Helical" evidence="6">
    <location>
        <begin position="318"/>
        <end position="337"/>
    </location>
</feature>
<evidence type="ECO:0000256" key="1">
    <source>
        <dbReference type="ARBA" id="ARBA00004141"/>
    </source>
</evidence>
<feature type="transmembrane region" description="Helical" evidence="6">
    <location>
        <begin position="37"/>
        <end position="62"/>
    </location>
</feature>
<name>A0ABR9J8Y9_9MICC</name>
<feature type="transmembrane region" description="Helical" evidence="6">
    <location>
        <begin position="374"/>
        <end position="393"/>
    </location>
</feature>
<keyword evidence="8" id="KW-1185">Reference proteome</keyword>
<organism evidence="7 8">
    <name type="scientific">Nesterenkonia halotolerans</name>
    <dbReference type="NCBI Taxonomy" id="225325"/>
    <lineage>
        <taxon>Bacteria</taxon>
        <taxon>Bacillati</taxon>
        <taxon>Actinomycetota</taxon>
        <taxon>Actinomycetes</taxon>
        <taxon>Micrococcales</taxon>
        <taxon>Micrococcaceae</taxon>
        <taxon>Nesterenkonia</taxon>
    </lineage>
</organism>
<dbReference type="PANTHER" id="PTHR30569">
    <property type="entry name" value="CYTOSINE TRANSPORTER CODB"/>
    <property type="match status" value="1"/>
</dbReference>
<accession>A0ABR9J8Y9</accession>
<dbReference type="InterPro" id="IPR001248">
    <property type="entry name" value="Pur-cyt_permease"/>
</dbReference>
<evidence type="ECO:0000256" key="2">
    <source>
        <dbReference type="ARBA" id="ARBA00008974"/>
    </source>
</evidence>
<keyword evidence="3 6" id="KW-0812">Transmembrane</keyword>